<feature type="transmembrane region" description="Helical" evidence="4">
    <location>
        <begin position="308"/>
        <end position="326"/>
    </location>
</feature>
<dbReference type="InterPro" id="IPR050327">
    <property type="entry name" value="Proton-linked_MCT"/>
</dbReference>
<feature type="transmembrane region" description="Helical" evidence="4">
    <location>
        <begin position="150"/>
        <end position="175"/>
    </location>
</feature>
<keyword evidence="4" id="KW-0472">Membrane</keyword>
<organism evidence="5 6">
    <name type="scientific">Hanseniaspora valbyensis NRRL Y-1626</name>
    <dbReference type="NCBI Taxonomy" id="766949"/>
    <lineage>
        <taxon>Eukaryota</taxon>
        <taxon>Fungi</taxon>
        <taxon>Dikarya</taxon>
        <taxon>Ascomycota</taxon>
        <taxon>Saccharomycotina</taxon>
        <taxon>Saccharomycetes</taxon>
        <taxon>Saccharomycodales</taxon>
        <taxon>Saccharomycodaceae</taxon>
        <taxon>Hanseniaspora</taxon>
    </lineage>
</organism>
<feature type="transmembrane region" description="Helical" evidence="4">
    <location>
        <begin position="213"/>
        <end position="232"/>
    </location>
</feature>
<evidence type="ECO:0000256" key="3">
    <source>
        <dbReference type="SAM" id="MobiDB-lite"/>
    </source>
</evidence>
<dbReference type="InterPro" id="IPR011701">
    <property type="entry name" value="MFS"/>
</dbReference>
<feature type="transmembrane region" description="Helical" evidence="4">
    <location>
        <begin position="338"/>
        <end position="358"/>
    </location>
</feature>
<comment type="caution">
    <text evidence="5">The sequence shown here is derived from an EMBL/GenBank/DDBJ whole genome shotgun (WGS) entry which is preliminary data.</text>
</comment>
<feature type="transmembrane region" description="Helical" evidence="4">
    <location>
        <begin position="402"/>
        <end position="421"/>
    </location>
</feature>
<dbReference type="AlphaFoldDB" id="A0A1B7TA37"/>
<comment type="subcellular location">
    <subcellularLocation>
        <location evidence="1">Membrane</location>
        <topology evidence="1">Multi-pass membrane protein</topology>
    </subcellularLocation>
</comment>
<dbReference type="GO" id="GO:0032218">
    <property type="term" value="P:riboflavin transport"/>
    <property type="evidence" value="ECO:0007669"/>
    <property type="project" value="TreeGrafter"/>
</dbReference>
<keyword evidence="6" id="KW-1185">Reference proteome</keyword>
<dbReference type="PANTHER" id="PTHR11360">
    <property type="entry name" value="MONOCARBOXYLATE TRANSPORTER"/>
    <property type="match status" value="1"/>
</dbReference>
<evidence type="ECO:0000313" key="6">
    <source>
        <dbReference type="Proteomes" id="UP000092321"/>
    </source>
</evidence>
<dbReference type="Pfam" id="PF07690">
    <property type="entry name" value="MFS_1"/>
    <property type="match status" value="1"/>
</dbReference>
<evidence type="ECO:0000313" key="5">
    <source>
        <dbReference type="EMBL" id="OBA25602.1"/>
    </source>
</evidence>
<gene>
    <name evidence="5" type="ORF">HANVADRAFT_26768</name>
</gene>
<feature type="transmembrane region" description="Helical" evidence="4">
    <location>
        <begin position="182"/>
        <end position="201"/>
    </location>
</feature>
<protein>
    <submittedName>
        <fullName evidence="5">MFS general substrate transporter</fullName>
    </submittedName>
</protein>
<name>A0A1B7TA37_9ASCO</name>
<evidence type="ECO:0000256" key="1">
    <source>
        <dbReference type="ARBA" id="ARBA00004141"/>
    </source>
</evidence>
<evidence type="ECO:0000256" key="2">
    <source>
        <dbReference type="ARBA" id="ARBA00006727"/>
    </source>
</evidence>
<feature type="transmembrane region" description="Helical" evidence="4">
    <location>
        <begin position="273"/>
        <end position="296"/>
    </location>
</feature>
<proteinExistence type="inferred from homology"/>
<keyword evidence="4" id="KW-0812">Transmembrane</keyword>
<feature type="transmembrane region" description="Helical" evidence="4">
    <location>
        <begin position="94"/>
        <end position="112"/>
    </location>
</feature>
<reference evidence="6" key="1">
    <citation type="journal article" date="2016" name="Proc. Natl. Acad. Sci. U.S.A.">
        <title>Comparative genomics of biotechnologically important yeasts.</title>
        <authorList>
            <person name="Riley R."/>
            <person name="Haridas S."/>
            <person name="Wolfe K.H."/>
            <person name="Lopes M.R."/>
            <person name="Hittinger C.T."/>
            <person name="Goeker M."/>
            <person name="Salamov A.A."/>
            <person name="Wisecaver J.H."/>
            <person name="Long T.M."/>
            <person name="Calvey C.H."/>
            <person name="Aerts A.L."/>
            <person name="Barry K.W."/>
            <person name="Choi C."/>
            <person name="Clum A."/>
            <person name="Coughlan A.Y."/>
            <person name="Deshpande S."/>
            <person name="Douglass A.P."/>
            <person name="Hanson S.J."/>
            <person name="Klenk H.-P."/>
            <person name="LaButti K.M."/>
            <person name="Lapidus A."/>
            <person name="Lindquist E.A."/>
            <person name="Lipzen A.M."/>
            <person name="Meier-Kolthoff J.P."/>
            <person name="Ohm R.A."/>
            <person name="Otillar R.P."/>
            <person name="Pangilinan J.L."/>
            <person name="Peng Y."/>
            <person name="Rokas A."/>
            <person name="Rosa C.A."/>
            <person name="Scheuner C."/>
            <person name="Sibirny A.A."/>
            <person name="Slot J.C."/>
            <person name="Stielow J.B."/>
            <person name="Sun H."/>
            <person name="Kurtzman C.P."/>
            <person name="Blackwell M."/>
            <person name="Grigoriev I.V."/>
            <person name="Jeffries T.W."/>
        </authorList>
    </citation>
    <scope>NUCLEOTIDE SEQUENCE [LARGE SCALE GENOMIC DNA]</scope>
    <source>
        <strain evidence="6">NRRL Y-1626</strain>
    </source>
</reference>
<comment type="similarity">
    <text evidence="2">Belongs to the major facilitator superfamily. Monocarboxylate porter (TC 2.A.1.13) family.</text>
</comment>
<sequence>MLRQENNEIDLESSITSTSETSSLNNDEKSVPLPGDENIWNKRAIKNTLSSFFGLTIVFGVLNSSGALEPDNLYYKSNNLNIMGKRSSVSSVDISWVFSINLFFLLGAGTFAGCKFDRSGGRSLTYSSCLLATVVMFCFAKSGHHLATFIVLYGIFGIAQGVLMTCCFSGLTLWYRKNLSTFSAVISLGGSIGGIVFPIFIRKSYAKFGFEKTMLIYAGVIGFLGLCCCLLFDDNSDCRKEKLNNEKKESFASVCKIYCRDTINLKYFFNFKFIVISIGLSAAEIGTSIVATYLTSYCTKKGYSKQEAYTFITVMNAFGVLGRSWGFIADKWVGRFQVICICMFISALANFIFLLAFGKHMWSMYLFCAIYGSSISGFLSLCPAAVSALCKNNDFGKKFSTMYLFASCASIPLLEISGAIIGDQTSSVRYQYFWIFTSLILLVGSLCYFYLRMVAVGLKWKKY</sequence>
<dbReference type="SUPFAM" id="SSF103473">
    <property type="entry name" value="MFS general substrate transporter"/>
    <property type="match status" value="1"/>
</dbReference>
<dbReference type="GO" id="GO:0016020">
    <property type="term" value="C:membrane"/>
    <property type="evidence" value="ECO:0007669"/>
    <property type="project" value="UniProtKB-SubCell"/>
</dbReference>
<feature type="transmembrane region" description="Helical" evidence="4">
    <location>
        <begin position="364"/>
        <end position="390"/>
    </location>
</feature>
<evidence type="ECO:0000256" key="4">
    <source>
        <dbReference type="SAM" id="Phobius"/>
    </source>
</evidence>
<dbReference type="EMBL" id="LXPE01000065">
    <property type="protein sequence ID" value="OBA25602.1"/>
    <property type="molecule type" value="Genomic_DNA"/>
</dbReference>
<feature type="transmembrane region" description="Helical" evidence="4">
    <location>
        <begin position="433"/>
        <end position="451"/>
    </location>
</feature>
<keyword evidence="4" id="KW-1133">Transmembrane helix</keyword>
<dbReference type="PANTHER" id="PTHR11360:SF177">
    <property type="entry name" value="RIBOFLAVIN TRANSPORTER MCH5"/>
    <property type="match status" value="1"/>
</dbReference>
<dbReference type="Gene3D" id="1.20.1250.20">
    <property type="entry name" value="MFS general substrate transporter like domains"/>
    <property type="match status" value="2"/>
</dbReference>
<dbReference type="InterPro" id="IPR036259">
    <property type="entry name" value="MFS_trans_sf"/>
</dbReference>
<dbReference type="OrthoDB" id="6499973at2759"/>
<feature type="region of interest" description="Disordered" evidence="3">
    <location>
        <begin position="1"/>
        <end position="30"/>
    </location>
</feature>
<feature type="transmembrane region" description="Helical" evidence="4">
    <location>
        <begin position="49"/>
        <end position="68"/>
    </location>
</feature>
<dbReference type="GO" id="GO:0022857">
    <property type="term" value="F:transmembrane transporter activity"/>
    <property type="evidence" value="ECO:0007669"/>
    <property type="project" value="InterPro"/>
</dbReference>
<dbReference type="Proteomes" id="UP000092321">
    <property type="component" value="Unassembled WGS sequence"/>
</dbReference>
<feature type="transmembrane region" description="Helical" evidence="4">
    <location>
        <begin position="124"/>
        <end position="144"/>
    </location>
</feature>
<feature type="compositionally biased region" description="Low complexity" evidence="3">
    <location>
        <begin position="12"/>
        <end position="25"/>
    </location>
</feature>
<accession>A0A1B7TA37</accession>